<dbReference type="Proteomes" id="UP000614714">
    <property type="component" value="Unassembled WGS sequence"/>
</dbReference>
<organism evidence="4 5">
    <name type="scientific">Geomonas anaerohicana</name>
    <dbReference type="NCBI Taxonomy" id="2798583"/>
    <lineage>
        <taxon>Bacteria</taxon>
        <taxon>Pseudomonadati</taxon>
        <taxon>Thermodesulfobacteriota</taxon>
        <taxon>Desulfuromonadia</taxon>
        <taxon>Geobacterales</taxon>
        <taxon>Geobacteraceae</taxon>
        <taxon>Geomonas</taxon>
    </lineage>
</organism>
<sequence>MKTNSHAFTPALCDPNQEPAHWDSRYRSIIGRLNRMLDQLRRQPCCDVTAELDQLVAATLSHIGPEESFMELVAFPKAREHRLCHQSISIGTAKLRYRLALGKGSPADDVERIRRLWLEHIEVHDRLFEAFLTARG</sequence>
<dbReference type="InterPro" id="IPR035938">
    <property type="entry name" value="Hemerythrin-like_sf"/>
</dbReference>
<dbReference type="RefSeq" id="WP_199389215.1">
    <property type="nucleotide sequence ID" value="NZ_JAEMHL010000004.1"/>
</dbReference>
<evidence type="ECO:0008006" key="6">
    <source>
        <dbReference type="Google" id="ProtNLM"/>
    </source>
</evidence>
<evidence type="ECO:0000313" key="4">
    <source>
        <dbReference type="EMBL" id="MBJ6750714.1"/>
    </source>
</evidence>
<keyword evidence="5" id="KW-1185">Reference proteome</keyword>
<keyword evidence="2" id="KW-0479">Metal-binding</keyword>
<dbReference type="SUPFAM" id="SSF47188">
    <property type="entry name" value="Hemerythrin-like"/>
    <property type="match status" value="1"/>
</dbReference>
<gene>
    <name evidence="4" type="ORF">JFN91_10845</name>
</gene>
<comment type="caution">
    <text evidence="4">The sequence shown here is derived from an EMBL/GenBank/DDBJ whole genome shotgun (WGS) entry which is preliminary data.</text>
</comment>
<protein>
    <recommendedName>
        <fullName evidence="6">Hemerythrin-like domain-containing protein</fullName>
    </recommendedName>
</protein>
<dbReference type="EMBL" id="JAEMHL010000004">
    <property type="protein sequence ID" value="MBJ6750714.1"/>
    <property type="molecule type" value="Genomic_DNA"/>
</dbReference>
<comment type="similarity">
    <text evidence="1">Belongs to the hemerythrin family.</text>
</comment>
<reference evidence="4 5" key="1">
    <citation type="submission" date="2020-12" db="EMBL/GenBank/DDBJ databases">
        <title>Geomonas sp. Red421, isolated from paddy soil.</title>
        <authorList>
            <person name="Xu Z."/>
            <person name="Zhang Z."/>
            <person name="Masuda Y."/>
            <person name="Itoh H."/>
            <person name="Senoo K."/>
        </authorList>
    </citation>
    <scope>NUCLEOTIDE SEQUENCE [LARGE SCALE GENOMIC DNA]</scope>
    <source>
        <strain evidence="4 5">Red421</strain>
    </source>
</reference>
<keyword evidence="3" id="KW-0408">Iron</keyword>
<evidence type="ECO:0000313" key="5">
    <source>
        <dbReference type="Proteomes" id="UP000614714"/>
    </source>
</evidence>
<name>A0ABS0YEG9_9BACT</name>
<evidence type="ECO:0000256" key="3">
    <source>
        <dbReference type="ARBA" id="ARBA00023004"/>
    </source>
</evidence>
<proteinExistence type="inferred from homology"/>
<accession>A0ABS0YEG9</accession>
<evidence type="ECO:0000256" key="1">
    <source>
        <dbReference type="ARBA" id="ARBA00010587"/>
    </source>
</evidence>
<dbReference type="Gene3D" id="1.20.120.50">
    <property type="entry name" value="Hemerythrin-like"/>
    <property type="match status" value="1"/>
</dbReference>
<evidence type="ECO:0000256" key="2">
    <source>
        <dbReference type="ARBA" id="ARBA00022723"/>
    </source>
</evidence>